<evidence type="ECO:0000256" key="2">
    <source>
        <dbReference type="SAM" id="Phobius"/>
    </source>
</evidence>
<feature type="transmembrane region" description="Helical" evidence="2">
    <location>
        <begin position="179"/>
        <end position="197"/>
    </location>
</feature>
<protein>
    <submittedName>
        <fullName evidence="3">Uncharacterized protein</fullName>
    </submittedName>
</protein>
<keyword evidence="2" id="KW-1133">Transmembrane helix</keyword>
<keyword evidence="2" id="KW-0812">Transmembrane</keyword>
<feature type="region of interest" description="Disordered" evidence="1">
    <location>
        <begin position="241"/>
        <end position="278"/>
    </location>
</feature>
<organism evidence="3">
    <name type="scientific">uncultured Rubrobacteraceae bacterium</name>
    <dbReference type="NCBI Taxonomy" id="349277"/>
    <lineage>
        <taxon>Bacteria</taxon>
        <taxon>Bacillati</taxon>
        <taxon>Actinomycetota</taxon>
        <taxon>Rubrobacteria</taxon>
        <taxon>Rubrobacterales</taxon>
        <taxon>Rubrobacteraceae</taxon>
        <taxon>environmental samples</taxon>
    </lineage>
</organism>
<evidence type="ECO:0000256" key="1">
    <source>
        <dbReference type="SAM" id="MobiDB-lite"/>
    </source>
</evidence>
<evidence type="ECO:0000313" key="3">
    <source>
        <dbReference type="EMBL" id="CAA9532161.1"/>
    </source>
</evidence>
<keyword evidence="2" id="KW-0472">Membrane</keyword>
<reference evidence="3" key="1">
    <citation type="submission" date="2020-02" db="EMBL/GenBank/DDBJ databases">
        <authorList>
            <person name="Meier V. D."/>
        </authorList>
    </citation>
    <scope>NUCLEOTIDE SEQUENCE</scope>
    <source>
        <strain evidence="3">AVDCRST_MAG05</strain>
    </source>
</reference>
<sequence length="278" mass="30806">MTEHTERRLRPAEVEMILRRASELNARRWERGAEDVPSVSPEVLVQVAAAAGIPEQDVRRAMWDLASEKTAEPHSLARKLYGPARLRAVREVDRPAGRTREHLEGLLRLEQGLKVRRKTEMGSLWDPGDELGMVRRALDFSGDRTLLKTRSVEVRVEAIENERCAANLTADVSNQRSEYLSLGGILGATLAALFVLAGMQNGFFLLGVLPALAAPALCFRVAYRGTTTDIRRALDDLLDAVEQDPAEGEQAPDRGDREPGTIKGLKPIPRFTSPPRDE</sequence>
<feature type="transmembrane region" description="Helical" evidence="2">
    <location>
        <begin position="203"/>
        <end position="223"/>
    </location>
</feature>
<accession>A0A6J4TTN7</accession>
<feature type="compositionally biased region" description="Basic and acidic residues" evidence="1">
    <location>
        <begin position="251"/>
        <end position="260"/>
    </location>
</feature>
<dbReference type="EMBL" id="CADCVM010000490">
    <property type="protein sequence ID" value="CAA9532161.1"/>
    <property type="molecule type" value="Genomic_DNA"/>
</dbReference>
<gene>
    <name evidence="3" type="ORF">AVDCRST_MAG05-4525</name>
</gene>
<name>A0A6J4TTN7_9ACTN</name>
<proteinExistence type="predicted"/>
<dbReference type="AlphaFoldDB" id="A0A6J4TTN7"/>